<evidence type="ECO:0000256" key="1">
    <source>
        <dbReference type="ARBA" id="ARBA00008075"/>
    </source>
</evidence>
<dbReference type="OrthoDB" id="7318948at2759"/>
<protein>
    <submittedName>
        <fullName evidence="7">Polycomb protein eed</fullName>
    </submittedName>
</protein>
<gene>
    <name evidence="7" type="ORF">RCL2_001688000</name>
</gene>
<dbReference type="PANTHER" id="PTHR10253">
    <property type="entry name" value="POLYCOMB PROTEIN"/>
    <property type="match status" value="1"/>
</dbReference>
<dbReference type="InterPro" id="IPR015943">
    <property type="entry name" value="WD40/YVTN_repeat-like_dom_sf"/>
</dbReference>
<dbReference type="Pfam" id="PF00400">
    <property type="entry name" value="WD40"/>
    <property type="match status" value="3"/>
</dbReference>
<dbReference type="InterPro" id="IPR019775">
    <property type="entry name" value="WD40_repeat_CS"/>
</dbReference>
<dbReference type="SMART" id="SM00320">
    <property type="entry name" value="WD40"/>
    <property type="match status" value="5"/>
</dbReference>
<name>A0A8H3QUT5_9GLOM</name>
<keyword evidence="5" id="KW-0804">Transcription</keyword>
<dbReference type="AlphaFoldDB" id="A0A8H3QUT5"/>
<dbReference type="Proteomes" id="UP000615446">
    <property type="component" value="Unassembled WGS sequence"/>
</dbReference>
<evidence type="ECO:0000256" key="4">
    <source>
        <dbReference type="ARBA" id="ARBA00023015"/>
    </source>
</evidence>
<dbReference type="InterPro" id="IPR036322">
    <property type="entry name" value="WD40_repeat_dom_sf"/>
</dbReference>
<feature type="repeat" description="WD" evidence="6">
    <location>
        <begin position="87"/>
        <end position="124"/>
    </location>
</feature>
<dbReference type="PROSITE" id="PS00678">
    <property type="entry name" value="WD_REPEATS_1"/>
    <property type="match status" value="1"/>
</dbReference>
<dbReference type="SUPFAM" id="SSF50978">
    <property type="entry name" value="WD40 repeat-like"/>
    <property type="match status" value="1"/>
</dbReference>
<keyword evidence="3" id="KW-0677">Repeat</keyword>
<evidence type="ECO:0000256" key="3">
    <source>
        <dbReference type="ARBA" id="ARBA00022737"/>
    </source>
</evidence>
<dbReference type="InterPro" id="IPR051243">
    <property type="entry name" value="PcG_WD-repeat"/>
</dbReference>
<dbReference type="PRINTS" id="PR00320">
    <property type="entry name" value="GPROTEINBRPT"/>
</dbReference>
<evidence type="ECO:0000256" key="6">
    <source>
        <dbReference type="PROSITE-ProRule" id="PRU00221"/>
    </source>
</evidence>
<evidence type="ECO:0000313" key="8">
    <source>
        <dbReference type="Proteomes" id="UP000615446"/>
    </source>
</evidence>
<proteinExistence type="inferred from homology"/>
<dbReference type="InterPro" id="IPR020472">
    <property type="entry name" value="WD40_PAC1"/>
</dbReference>
<dbReference type="EMBL" id="BLAL01000193">
    <property type="protein sequence ID" value="GES90019.1"/>
    <property type="molecule type" value="Genomic_DNA"/>
</dbReference>
<dbReference type="Gene3D" id="2.130.10.10">
    <property type="entry name" value="YVTN repeat-like/Quinoprotein amine dehydrogenase"/>
    <property type="match status" value="1"/>
</dbReference>
<accession>A0A8H3QUT5</accession>
<evidence type="ECO:0000313" key="7">
    <source>
        <dbReference type="EMBL" id="GES90019.1"/>
    </source>
</evidence>
<evidence type="ECO:0000256" key="5">
    <source>
        <dbReference type="ARBA" id="ARBA00023163"/>
    </source>
</evidence>
<dbReference type="InterPro" id="IPR001680">
    <property type="entry name" value="WD40_rpt"/>
</dbReference>
<dbReference type="PROSITE" id="PS50082">
    <property type="entry name" value="WD_REPEATS_2"/>
    <property type="match status" value="2"/>
</dbReference>
<dbReference type="PROSITE" id="PS50294">
    <property type="entry name" value="WD_REPEATS_REGION"/>
    <property type="match status" value="1"/>
</dbReference>
<comment type="similarity">
    <text evidence="1">Belongs to the WD repeat ESC family.</text>
</comment>
<sequence length="431" mass="48302">MPAYTLKHTITLPTKQATRFYGIIIACLDSKKQVALNIAQTYVDESEGEDYYCCAWSVDPIEGAPLLAVAGALGIITHLLGPYRTRNEINEIKFHPRDPSLIFSASKDDSIRLWNLETMKTIVIFGGENGHREPVLSIDVHLTGDFLVSSGMDHAIKIWTLCTPVMKHAIETSFLNSSSSSSRPPSSQEKCCSSHGASSKKVTVHYPIFTTTQLHNNYVDCVRWYGDLLLSRCAADAKIMLWKPDVELIPFDKSSVTTVVVGGPAAPSKQQASFNIICELEFSHCDIWFLRFGMSYDYRMLATGNQAGQIYLWDLHDVPHYIDDYIKKKKAEYSSTKKEKTVVKKKRGTSVANRKIVNILASGSNSRASADNRKPTILNSTACESIIRQIDFSNDRQWIVAVCDDGSIWCWKNNEVEDNVVDDNNINRVET</sequence>
<evidence type="ECO:0000256" key="2">
    <source>
        <dbReference type="ARBA" id="ARBA00022574"/>
    </source>
</evidence>
<comment type="caution">
    <text evidence="7">The sequence shown here is derived from an EMBL/GenBank/DDBJ whole genome shotgun (WGS) entry which is preliminary data.</text>
</comment>
<feature type="repeat" description="WD" evidence="6">
    <location>
        <begin position="128"/>
        <end position="161"/>
    </location>
</feature>
<keyword evidence="2 6" id="KW-0853">WD repeat</keyword>
<keyword evidence="4" id="KW-0805">Transcription regulation</keyword>
<reference evidence="7" key="1">
    <citation type="submission" date="2019-10" db="EMBL/GenBank/DDBJ databases">
        <title>Conservation and host-specific expression of non-tandemly repeated heterogenous ribosome RNA gene in arbuscular mycorrhizal fungi.</title>
        <authorList>
            <person name="Maeda T."/>
            <person name="Kobayashi Y."/>
            <person name="Nakagawa T."/>
            <person name="Ezawa T."/>
            <person name="Yamaguchi K."/>
            <person name="Bino T."/>
            <person name="Nishimoto Y."/>
            <person name="Shigenobu S."/>
            <person name="Kawaguchi M."/>
        </authorList>
    </citation>
    <scope>NUCLEOTIDE SEQUENCE</scope>
    <source>
        <strain evidence="7">HR1</strain>
    </source>
</reference>
<organism evidence="7 8">
    <name type="scientific">Rhizophagus clarus</name>
    <dbReference type="NCBI Taxonomy" id="94130"/>
    <lineage>
        <taxon>Eukaryota</taxon>
        <taxon>Fungi</taxon>
        <taxon>Fungi incertae sedis</taxon>
        <taxon>Mucoromycota</taxon>
        <taxon>Glomeromycotina</taxon>
        <taxon>Glomeromycetes</taxon>
        <taxon>Glomerales</taxon>
        <taxon>Glomeraceae</taxon>
        <taxon>Rhizophagus</taxon>
    </lineage>
</organism>